<dbReference type="RefSeq" id="WP_244407031.1">
    <property type="nucleotide sequence ID" value="NZ_AP025637.1"/>
</dbReference>
<dbReference type="Proteomes" id="UP000831327">
    <property type="component" value="Chromosome"/>
</dbReference>
<reference evidence="1 2" key="1">
    <citation type="journal article" date="2016" name="Microbes Environ.">
        <title>Phylogenetically diverse aerobic anoxygenic phototrophic bacteria isolated from epilithic biofilms in Tama river, Japan.</title>
        <authorList>
            <person name="Hirose S."/>
            <person name="Matsuura K."/>
            <person name="Haruta S."/>
        </authorList>
    </citation>
    <scope>NUCLEOTIDE SEQUENCE [LARGE SCALE GENOMIC DNA]</scope>
    <source>
        <strain evidence="1 2">S08</strain>
    </source>
</reference>
<gene>
    <name evidence="1" type="ORF">Rmf_27750</name>
</gene>
<dbReference type="EMBL" id="AP025637">
    <property type="protein sequence ID" value="BDG72846.1"/>
    <property type="molecule type" value="Genomic_DNA"/>
</dbReference>
<organism evidence="1 2">
    <name type="scientific">Roseomonas fluvialis</name>
    <dbReference type="NCBI Taxonomy" id="1750527"/>
    <lineage>
        <taxon>Bacteria</taxon>
        <taxon>Pseudomonadati</taxon>
        <taxon>Pseudomonadota</taxon>
        <taxon>Alphaproteobacteria</taxon>
        <taxon>Acetobacterales</taxon>
        <taxon>Roseomonadaceae</taxon>
        <taxon>Roseomonas</taxon>
    </lineage>
</organism>
<keyword evidence="2" id="KW-1185">Reference proteome</keyword>
<evidence type="ECO:0000313" key="1">
    <source>
        <dbReference type="EMBL" id="BDG72846.1"/>
    </source>
</evidence>
<sequence length="223" mass="23023">MTRAPSALVLLLAAACSAPDYTPARDWARTASLVVAYPAPAATSEDRRDGIAAMQQALAMYLAALSLMADDGIPAYREDPFAELAPRAARADPAGGAAVASLGAMLRRATLENWQAPDLRNTIAVADPALQALVTALAGSLRAAAPAPEPPAPRAAPPVTDPAAARADYIAVVTRIGTGHALLVASAPRLTDPEVMQRIRAAEDDLRRAGFALPRPVVLVAPS</sequence>
<name>A0ABM7Y4P0_9PROT</name>
<protein>
    <recommendedName>
        <fullName evidence="3">Lipoprotein</fullName>
    </recommendedName>
</protein>
<accession>A0ABM7Y4P0</accession>
<evidence type="ECO:0008006" key="3">
    <source>
        <dbReference type="Google" id="ProtNLM"/>
    </source>
</evidence>
<proteinExistence type="predicted"/>
<evidence type="ECO:0000313" key="2">
    <source>
        <dbReference type="Proteomes" id="UP000831327"/>
    </source>
</evidence>
<dbReference type="PROSITE" id="PS51257">
    <property type="entry name" value="PROKAR_LIPOPROTEIN"/>
    <property type="match status" value="1"/>
</dbReference>